<organism evidence="4 5">
    <name type="scientific">Roseateles puraquae</name>
    <dbReference type="NCBI Taxonomy" id="431059"/>
    <lineage>
        <taxon>Bacteria</taxon>
        <taxon>Pseudomonadati</taxon>
        <taxon>Pseudomonadota</taxon>
        <taxon>Betaproteobacteria</taxon>
        <taxon>Burkholderiales</taxon>
        <taxon>Sphaerotilaceae</taxon>
        <taxon>Roseateles</taxon>
    </lineage>
</organism>
<dbReference type="Proteomes" id="UP000197446">
    <property type="component" value="Unassembled WGS sequence"/>
</dbReference>
<dbReference type="GO" id="GO:0006508">
    <property type="term" value="P:proteolysis"/>
    <property type="evidence" value="ECO:0007669"/>
    <property type="project" value="InterPro"/>
</dbReference>
<dbReference type="SUPFAM" id="SSF54001">
    <property type="entry name" value="Cysteine proteinases"/>
    <property type="match status" value="1"/>
</dbReference>
<dbReference type="InterPro" id="IPR039417">
    <property type="entry name" value="Peptidase_C1A_papain-like"/>
</dbReference>
<dbReference type="EMBL" id="NISI01000002">
    <property type="protein sequence ID" value="OWR04628.1"/>
    <property type="molecule type" value="Genomic_DNA"/>
</dbReference>
<dbReference type="PRINTS" id="PR00705">
    <property type="entry name" value="PAPAIN"/>
</dbReference>
<feature type="compositionally biased region" description="Gly residues" evidence="2">
    <location>
        <begin position="160"/>
        <end position="170"/>
    </location>
</feature>
<evidence type="ECO:0000313" key="4">
    <source>
        <dbReference type="EMBL" id="OWR04628.1"/>
    </source>
</evidence>
<reference evidence="4 5" key="1">
    <citation type="journal article" date="2007" name="Int. J. Syst. Evol. Microbiol.">
        <title>Description of Pelomonas aquatica sp. nov. and Pelomonas puraquae sp. nov., isolated from industrial and haemodialysis water.</title>
        <authorList>
            <person name="Gomila M."/>
            <person name="Bowien B."/>
            <person name="Falsen E."/>
            <person name="Moore E.R."/>
            <person name="Lalucat J."/>
        </authorList>
    </citation>
    <scope>NUCLEOTIDE SEQUENCE [LARGE SCALE GENOMIC DNA]</scope>
    <source>
        <strain evidence="4 5">CCUG 52769</strain>
    </source>
</reference>
<comment type="similarity">
    <text evidence="1">Belongs to the peptidase C1 family.</text>
</comment>
<sequence>MMSGSVCGPRWRLKPACKDLDMPPPRHHCVFIGLIAWVATGASVAQIKSAPPSPLNWGGPPAGMQSPIQNAAGLPGAVASPLPAEALKTQPRASPQQAFEDAQKLHREHRLAFGIALTPALGMPTVNLRAVEAAWQRAAQVNARAAQALRDEAADRARMPGGGAPQGGLAQGVPQLPRSTSAGRFDWRDFNIVSPVRDQALCGSCWAFASAAAFESSHRLRNNKAIDVSEQALLDCNTGSCNGGNTGDVFDQALPGADGLVLEADYAPYGAAKASRCMRRPDAARLHAVAWGFVNAAHAVPSNAQLKQALIERGPLAVGLFAGRLFQAYRPVPNAKNGAEVFTYGVDMGDSFAQPYPDEKGNVSTAWFKVAKDGYLRGTHRGELLSDVDAMAKAWLVVDHMVLLVGWDDQRQAWLIKNSWGRDWGLYGEKEAGYGWVRYGQGNLGAYAAWVQAAYTPLGRATSEPLQRQTTVTPQPNRTAPVLVPPAPAGPALPSVPAVPTTLPRRW</sequence>
<dbReference type="PROSITE" id="PS00139">
    <property type="entry name" value="THIOL_PROTEASE_CYS"/>
    <property type="match status" value="1"/>
</dbReference>
<dbReference type="CDD" id="cd02248">
    <property type="entry name" value="Peptidase_C1A"/>
    <property type="match status" value="1"/>
</dbReference>
<evidence type="ECO:0000256" key="2">
    <source>
        <dbReference type="SAM" id="MobiDB-lite"/>
    </source>
</evidence>
<feature type="region of interest" description="Disordered" evidence="2">
    <location>
        <begin position="462"/>
        <end position="507"/>
    </location>
</feature>
<evidence type="ECO:0000313" key="5">
    <source>
        <dbReference type="Proteomes" id="UP000197446"/>
    </source>
</evidence>
<keyword evidence="5" id="KW-1185">Reference proteome</keyword>
<dbReference type="PANTHER" id="PTHR12411">
    <property type="entry name" value="CYSTEINE PROTEASE FAMILY C1-RELATED"/>
    <property type="match status" value="1"/>
</dbReference>
<dbReference type="AlphaFoldDB" id="A0A254NH95"/>
<dbReference type="GO" id="GO:0008234">
    <property type="term" value="F:cysteine-type peptidase activity"/>
    <property type="evidence" value="ECO:0007669"/>
    <property type="project" value="InterPro"/>
</dbReference>
<dbReference type="Pfam" id="PF00112">
    <property type="entry name" value="Peptidase_C1"/>
    <property type="match status" value="2"/>
</dbReference>
<dbReference type="InterPro" id="IPR000668">
    <property type="entry name" value="Peptidase_C1A_C"/>
</dbReference>
<gene>
    <name evidence="4" type="ORF">CDO81_08580</name>
</gene>
<comment type="caution">
    <text evidence="4">The sequence shown here is derived from an EMBL/GenBank/DDBJ whole genome shotgun (WGS) entry which is preliminary data.</text>
</comment>
<accession>A0A254NH95</accession>
<feature type="compositionally biased region" description="Polar residues" evidence="2">
    <location>
        <begin position="464"/>
        <end position="478"/>
    </location>
</feature>
<evidence type="ECO:0000259" key="3">
    <source>
        <dbReference type="SMART" id="SM00645"/>
    </source>
</evidence>
<dbReference type="Gene3D" id="3.90.70.10">
    <property type="entry name" value="Cysteine proteinases"/>
    <property type="match status" value="1"/>
</dbReference>
<feature type="region of interest" description="Disordered" evidence="2">
    <location>
        <begin position="153"/>
        <end position="178"/>
    </location>
</feature>
<feature type="domain" description="Peptidase C1A papain C-terminal" evidence="3">
    <location>
        <begin position="181"/>
        <end position="450"/>
    </location>
</feature>
<evidence type="ECO:0000256" key="1">
    <source>
        <dbReference type="ARBA" id="ARBA00008455"/>
    </source>
</evidence>
<protein>
    <recommendedName>
        <fullName evidence="3">Peptidase C1A papain C-terminal domain-containing protein</fullName>
    </recommendedName>
</protein>
<name>A0A254NH95_9BURK</name>
<proteinExistence type="inferred from homology"/>
<dbReference type="InterPro" id="IPR013128">
    <property type="entry name" value="Peptidase_C1A"/>
</dbReference>
<dbReference type="SMART" id="SM00645">
    <property type="entry name" value="Pept_C1"/>
    <property type="match status" value="1"/>
</dbReference>
<dbReference type="InterPro" id="IPR038765">
    <property type="entry name" value="Papain-like_cys_pep_sf"/>
</dbReference>
<dbReference type="InterPro" id="IPR000169">
    <property type="entry name" value="Pept_cys_AS"/>
</dbReference>